<dbReference type="EnsemblBacteria" id="ABK78037">
    <property type="protein sequence ID" value="ABK78037"/>
    <property type="gene ID" value="CENSYa_1415"/>
</dbReference>
<protein>
    <submittedName>
        <fullName evidence="2">Uncharacterized protein</fullName>
    </submittedName>
</protein>
<dbReference type="Proteomes" id="UP000000758">
    <property type="component" value="Chromosome"/>
</dbReference>
<evidence type="ECO:0000313" key="2">
    <source>
        <dbReference type="EMBL" id="ABK78037.1"/>
    </source>
</evidence>
<dbReference type="HOGENOM" id="CLU_862225_0_0_2"/>
<keyword evidence="1" id="KW-1133">Transmembrane helix</keyword>
<organism evidence="2 3">
    <name type="scientific">Cenarchaeum symbiosum (strain A)</name>
    <dbReference type="NCBI Taxonomy" id="414004"/>
    <lineage>
        <taxon>Archaea</taxon>
        <taxon>Nitrososphaerota</taxon>
        <taxon>Candidatus Cenarchaeales</taxon>
        <taxon>Candidatus Cenarchaeaceae</taxon>
        <taxon>Candidatus Cenarchaeum</taxon>
    </lineage>
</organism>
<proteinExistence type="predicted"/>
<evidence type="ECO:0000313" key="3">
    <source>
        <dbReference type="Proteomes" id="UP000000758"/>
    </source>
</evidence>
<dbReference type="KEGG" id="csy:CENSYa_1415"/>
<dbReference type="EMBL" id="DP000238">
    <property type="protein sequence ID" value="ABK78037.1"/>
    <property type="molecule type" value="Genomic_DNA"/>
</dbReference>
<keyword evidence="1" id="KW-0812">Transmembrane</keyword>
<sequence>MKILAAVLVALVAVQAGAASAQQLGAFTNSLVYSDGQPLFVYGTATPGENLVVRLFAPDGTIAKFDQITADDDGSFNHVLLTWPESSTGFPYGTYTVEVISAVQDGLSKSIDVKFTSSTELVDIPIERRVSTTVFAPETSGINTPMRIFVQTTSDGLLIGGDPSNLLDTTHVHLPSGNVEDLAGSFQTLHQGLYFVDYSPDQLGTYVFHVVTFHQGTVSHGSAATNVLSQDIGGISDQIVRLNTILDETLEELDRLNSEVSEFGSVLETASENIDDSVDSVSSSVANIEEASLQLNSLLFPVIAVISIIVALQIVILARRR</sequence>
<name>A0RXH0_CENSY</name>
<gene>
    <name evidence="2" type="ordered locus">CENSYa_1415</name>
</gene>
<dbReference type="AlphaFoldDB" id="A0RXH0"/>
<keyword evidence="1" id="KW-0472">Membrane</keyword>
<keyword evidence="3" id="KW-1185">Reference proteome</keyword>
<accession>A0RXH0</accession>
<feature type="transmembrane region" description="Helical" evidence="1">
    <location>
        <begin position="298"/>
        <end position="318"/>
    </location>
</feature>
<dbReference type="PATRIC" id="fig|414004.10.peg.1299"/>
<evidence type="ECO:0000256" key="1">
    <source>
        <dbReference type="SAM" id="Phobius"/>
    </source>
</evidence>
<reference evidence="2 3" key="1">
    <citation type="journal article" date="2006" name="Proc. Natl. Acad. Sci. U.S.A.">
        <title>Genomic analysis of the uncultivated marine crenarchaeote Cenarchaeum symbiosum.</title>
        <authorList>
            <person name="Hallam S.J."/>
            <person name="Konstantinidis K.T."/>
            <person name="Putnam N."/>
            <person name="Schleper C."/>
            <person name="Watanabe Y."/>
            <person name="Sugahara J."/>
            <person name="Preston C."/>
            <person name="de la Torre J."/>
            <person name="Richardson P.M."/>
            <person name="DeLong E.F."/>
        </authorList>
    </citation>
    <scope>NUCLEOTIDE SEQUENCE [LARGE SCALE GENOMIC DNA]</scope>
    <source>
        <strain evidence="3">A</strain>
    </source>
</reference>